<feature type="signal peptide" evidence="1">
    <location>
        <begin position="1"/>
        <end position="19"/>
    </location>
</feature>
<gene>
    <name evidence="2" type="ORF">ACFSR8_12580</name>
</gene>
<evidence type="ECO:0000256" key="1">
    <source>
        <dbReference type="SAM" id="SignalP"/>
    </source>
</evidence>
<proteinExistence type="predicted"/>
<keyword evidence="1" id="KW-0732">Signal</keyword>
<dbReference type="Pfam" id="PF21813">
    <property type="entry name" value="DUF6882"/>
    <property type="match status" value="1"/>
</dbReference>
<evidence type="ECO:0000313" key="3">
    <source>
        <dbReference type="Proteomes" id="UP001597476"/>
    </source>
</evidence>
<reference evidence="3" key="1">
    <citation type="journal article" date="2019" name="Int. J. Syst. Evol. Microbiol.">
        <title>The Global Catalogue of Microorganisms (GCM) 10K type strain sequencing project: providing services to taxonomists for standard genome sequencing and annotation.</title>
        <authorList>
            <consortium name="The Broad Institute Genomics Platform"/>
            <consortium name="The Broad Institute Genome Sequencing Center for Infectious Disease"/>
            <person name="Wu L."/>
            <person name="Ma J."/>
        </authorList>
    </citation>
    <scope>NUCLEOTIDE SEQUENCE [LARGE SCALE GENOMIC DNA]</scope>
    <source>
        <strain evidence="3">KCTC 42398</strain>
    </source>
</reference>
<evidence type="ECO:0000313" key="2">
    <source>
        <dbReference type="EMBL" id="MFD2727048.1"/>
    </source>
</evidence>
<accession>A0ABW5TCN4</accession>
<name>A0ABW5TCN4_9FLAO</name>
<dbReference type="RefSeq" id="WP_380292555.1">
    <property type="nucleotide sequence ID" value="NZ_JBHULY010000028.1"/>
</dbReference>
<feature type="chain" id="PRO_5046598085" evidence="1">
    <location>
        <begin position="20"/>
        <end position="297"/>
    </location>
</feature>
<sequence>MHKSILTILLIMFSFFSKGQSDLETKFSEANSAMNLRNMYQRIVWNMQPTNQYLFDQTKGEVKYTVEENDYEVIATPKFLGTFNLDDKTFLWADKNPSINKRLNDKVDSFRKTLPKKYQKDKFKSSTESNTNLLSLFSFQLNSNGFDSKRQDNTIIYYSLLDIKIFKDGNEILVIEPTNHTIQLEVSENIGLIKKFHKEKLEINKQYNEQKISSSEAFKKIEKVHLKYWLNEDPYFFPSLSWPCGFDEKLILEWKEFKIDDNRLFVMYTTDLGWTSESYAYEIDLNVSGDKRIINEY</sequence>
<dbReference type="EMBL" id="JBHULY010000028">
    <property type="protein sequence ID" value="MFD2727048.1"/>
    <property type="molecule type" value="Genomic_DNA"/>
</dbReference>
<comment type="caution">
    <text evidence="2">The sequence shown here is derived from an EMBL/GenBank/DDBJ whole genome shotgun (WGS) entry which is preliminary data.</text>
</comment>
<dbReference type="Proteomes" id="UP001597476">
    <property type="component" value="Unassembled WGS sequence"/>
</dbReference>
<dbReference type="InterPro" id="IPR049249">
    <property type="entry name" value="DUF6882"/>
</dbReference>
<protein>
    <submittedName>
        <fullName evidence="2">DUF6882 domain-containing protein</fullName>
    </submittedName>
</protein>
<keyword evidence="3" id="KW-1185">Reference proteome</keyword>
<organism evidence="2 3">
    <name type="scientific">Hyunsoonleella rubra</name>
    <dbReference type="NCBI Taxonomy" id="1737062"/>
    <lineage>
        <taxon>Bacteria</taxon>
        <taxon>Pseudomonadati</taxon>
        <taxon>Bacteroidota</taxon>
        <taxon>Flavobacteriia</taxon>
        <taxon>Flavobacteriales</taxon>
        <taxon>Flavobacteriaceae</taxon>
    </lineage>
</organism>